<feature type="domain" description="ABC transporter" evidence="5">
    <location>
        <begin position="1"/>
        <end position="234"/>
    </location>
</feature>
<name>A0A1L8CVN4_9THEO</name>
<dbReference type="SUPFAM" id="SSF50331">
    <property type="entry name" value="MOP-like"/>
    <property type="match status" value="1"/>
</dbReference>
<dbReference type="PANTHER" id="PTHR42781:SF4">
    <property type="entry name" value="SPERMIDINE_PUTRESCINE IMPORT ATP-BINDING PROTEIN POTA"/>
    <property type="match status" value="1"/>
</dbReference>
<evidence type="ECO:0000256" key="2">
    <source>
        <dbReference type="ARBA" id="ARBA00022741"/>
    </source>
</evidence>
<dbReference type="InterPro" id="IPR008995">
    <property type="entry name" value="Mo/tungstate-bd_C_term_dom"/>
</dbReference>
<dbReference type="PANTHER" id="PTHR42781">
    <property type="entry name" value="SPERMIDINE/PUTRESCINE IMPORT ATP-BINDING PROTEIN POTA"/>
    <property type="match status" value="1"/>
</dbReference>
<evidence type="ECO:0000313" key="7">
    <source>
        <dbReference type="Proteomes" id="UP000187485"/>
    </source>
</evidence>
<evidence type="ECO:0000313" key="6">
    <source>
        <dbReference type="EMBL" id="GAV22976.1"/>
    </source>
</evidence>
<keyword evidence="2" id="KW-0547">Nucleotide-binding</keyword>
<proteinExistence type="predicted"/>
<dbReference type="STRING" id="870242.cpu_14860"/>
<dbReference type="GO" id="GO:0005524">
    <property type="term" value="F:ATP binding"/>
    <property type="evidence" value="ECO:0007669"/>
    <property type="project" value="UniProtKB-KW"/>
</dbReference>
<dbReference type="OrthoDB" id="9802264at2"/>
<keyword evidence="7" id="KW-1185">Reference proteome</keyword>
<evidence type="ECO:0000259" key="5">
    <source>
        <dbReference type="PROSITE" id="PS50893"/>
    </source>
</evidence>
<evidence type="ECO:0000256" key="3">
    <source>
        <dbReference type="ARBA" id="ARBA00022840"/>
    </source>
</evidence>
<dbReference type="SMART" id="SM00382">
    <property type="entry name" value="AAA"/>
    <property type="match status" value="1"/>
</dbReference>
<dbReference type="GO" id="GO:0015418">
    <property type="term" value="F:ABC-type quaternary ammonium compound transporting activity"/>
    <property type="evidence" value="ECO:0007669"/>
    <property type="project" value="UniProtKB-EC"/>
</dbReference>
<reference evidence="7" key="1">
    <citation type="submission" date="2016-12" db="EMBL/GenBank/DDBJ databases">
        <title>Draft Genome Sequences od Carboxydothermus pertinax and islandicus, Hydrogenogenic Carboxydotrophic Bacteria.</title>
        <authorList>
            <person name="Fukuyama Y."/>
            <person name="Ohmae K."/>
            <person name="Yoneda Y."/>
            <person name="Yoshida T."/>
            <person name="Sako Y."/>
        </authorList>
    </citation>
    <scope>NUCLEOTIDE SEQUENCE [LARGE SCALE GENOMIC DNA]</scope>
    <source>
        <strain evidence="7">Ug1</strain>
    </source>
</reference>
<dbReference type="PROSITE" id="PS50893">
    <property type="entry name" value="ABC_TRANSPORTER_2"/>
    <property type="match status" value="1"/>
</dbReference>
<dbReference type="Gene3D" id="3.40.50.300">
    <property type="entry name" value="P-loop containing nucleotide triphosphate hydrolases"/>
    <property type="match status" value="1"/>
</dbReference>
<dbReference type="Pfam" id="PF00005">
    <property type="entry name" value="ABC_tran"/>
    <property type="match status" value="1"/>
</dbReference>
<dbReference type="SUPFAM" id="SSF52540">
    <property type="entry name" value="P-loop containing nucleoside triphosphate hydrolases"/>
    <property type="match status" value="1"/>
</dbReference>
<protein>
    <recommendedName>
        <fullName evidence="4">ABC-type quaternary amine transporter</fullName>
        <ecNumber evidence="4">7.6.2.9</ecNumber>
    </recommendedName>
</protein>
<dbReference type="InterPro" id="IPR027417">
    <property type="entry name" value="P-loop_NTPase"/>
</dbReference>
<comment type="caution">
    <text evidence="6">The sequence shown here is derived from an EMBL/GenBank/DDBJ whole genome shotgun (WGS) entry which is preliminary data.</text>
</comment>
<evidence type="ECO:0000256" key="4">
    <source>
        <dbReference type="ARBA" id="ARBA00066388"/>
    </source>
</evidence>
<dbReference type="EMBL" id="BDJK01000023">
    <property type="protein sequence ID" value="GAV22976.1"/>
    <property type="molecule type" value="Genomic_DNA"/>
</dbReference>
<organism evidence="6 7">
    <name type="scientific">Carboxydothermus pertinax</name>
    <dbReference type="NCBI Taxonomy" id="870242"/>
    <lineage>
        <taxon>Bacteria</taxon>
        <taxon>Bacillati</taxon>
        <taxon>Bacillota</taxon>
        <taxon>Clostridia</taxon>
        <taxon>Thermoanaerobacterales</taxon>
        <taxon>Thermoanaerobacteraceae</taxon>
        <taxon>Carboxydothermus</taxon>
    </lineage>
</organism>
<dbReference type="InterPro" id="IPR050093">
    <property type="entry name" value="ABC_SmlMolc_Importer"/>
</dbReference>
<dbReference type="Proteomes" id="UP000187485">
    <property type="component" value="Unassembled WGS sequence"/>
</dbReference>
<dbReference type="InterPro" id="IPR017871">
    <property type="entry name" value="ABC_transporter-like_CS"/>
</dbReference>
<gene>
    <name evidence="6" type="ORF">cpu_14860</name>
</gene>
<dbReference type="AlphaFoldDB" id="A0A1L8CVN4"/>
<keyword evidence="3" id="KW-0067">ATP-binding</keyword>
<dbReference type="Gene3D" id="2.40.50.100">
    <property type="match status" value="1"/>
</dbReference>
<keyword evidence="1" id="KW-0813">Transport</keyword>
<sequence length="375" mass="42441">MLEVEIEKNLSSTGFSLQLSLHLGNEFLTILGPSGAGKSLTLRLLAGILAPDQGKIVLNHRILYDSKNNINIPPQLRRIGLVLQNYALFPHMSVEENIAYGISKWERKKRKARVQELLQKMRLSGLEKRNPAQLSGGQQQRVALARALAPQPDLLLLDEPFSALDNLIKEQLVVELAELSREWKIPIIMVTHDLAEAFTLSAKIAIMEGGKLCQIGSREEIIRRPCCRTVASFTGCRNIFQGEIVKKEETFIQVRSEKFLLNALPVPLPIGARVAFAIRPEDIIIIPNNEEKDENYRKKEVNTKPLENIFLAKLLEVRPGVSTNTLLVSLIETKNHDNYDLEIIIPRNFLDIYDLKVGKNLWISIPAKNIWVWPE</sequence>
<dbReference type="RefSeq" id="WP_075859430.1">
    <property type="nucleotide sequence ID" value="NZ_BDJK01000023.1"/>
</dbReference>
<dbReference type="InterPro" id="IPR003439">
    <property type="entry name" value="ABC_transporter-like_ATP-bd"/>
</dbReference>
<dbReference type="PROSITE" id="PS00211">
    <property type="entry name" value="ABC_TRANSPORTER_1"/>
    <property type="match status" value="1"/>
</dbReference>
<accession>A0A1L8CVN4</accession>
<dbReference type="GO" id="GO:0016887">
    <property type="term" value="F:ATP hydrolysis activity"/>
    <property type="evidence" value="ECO:0007669"/>
    <property type="project" value="InterPro"/>
</dbReference>
<dbReference type="InterPro" id="IPR003593">
    <property type="entry name" value="AAA+_ATPase"/>
</dbReference>
<evidence type="ECO:0000256" key="1">
    <source>
        <dbReference type="ARBA" id="ARBA00022448"/>
    </source>
</evidence>
<dbReference type="FunFam" id="3.40.50.300:FF:000425">
    <property type="entry name" value="Probable ABC transporter, ATP-binding subunit"/>
    <property type="match status" value="1"/>
</dbReference>
<dbReference type="EC" id="7.6.2.9" evidence="4"/>